<keyword evidence="3" id="KW-1185">Reference proteome</keyword>
<feature type="coiled-coil region" evidence="1">
    <location>
        <begin position="87"/>
        <end position="128"/>
    </location>
</feature>
<dbReference type="Proteomes" id="UP000050761">
    <property type="component" value="Unassembled WGS sequence"/>
</dbReference>
<dbReference type="WBParaSite" id="HPBE_0002365101-mRNA-1">
    <property type="protein sequence ID" value="HPBE_0002365101-mRNA-1"/>
    <property type="gene ID" value="HPBE_0002365101"/>
</dbReference>
<reference evidence="2 3" key="1">
    <citation type="submission" date="2018-11" db="EMBL/GenBank/DDBJ databases">
        <authorList>
            <consortium name="Pathogen Informatics"/>
        </authorList>
    </citation>
    <scope>NUCLEOTIDE SEQUENCE [LARGE SCALE GENOMIC DNA]</scope>
</reference>
<proteinExistence type="predicted"/>
<keyword evidence="1" id="KW-0175">Coiled coil</keyword>
<sequence>MLPKVTTVDEAWKHAIDLIIRAACFKLDTRKPGRRWVDKQAWLWTDDVREKVREEKLFYHIFIGDKTTYQTTDESKREITIALNIWKQSLEAENKRLKEVLPAVQKRYEALVKQRNVLVENVNKLREALHLAPYITEVSEVLHTTMLKMDALLIERVS</sequence>
<dbReference type="AlphaFoldDB" id="A0A183GLT1"/>
<name>A0A183GLT1_HELPZ</name>
<reference evidence="4" key="2">
    <citation type="submission" date="2019-09" db="UniProtKB">
        <authorList>
            <consortium name="WormBaseParasite"/>
        </authorList>
    </citation>
    <scope>IDENTIFICATION</scope>
</reference>
<evidence type="ECO:0000313" key="4">
    <source>
        <dbReference type="WBParaSite" id="HPBE_0002365101-mRNA-1"/>
    </source>
</evidence>
<accession>A0A3P8D9N5</accession>
<dbReference type="EMBL" id="UZAH01035310">
    <property type="protein sequence ID" value="VDP40140.1"/>
    <property type="molecule type" value="Genomic_DNA"/>
</dbReference>
<protein>
    <submittedName>
        <fullName evidence="4">DHC_N1 domain-containing protein</fullName>
    </submittedName>
</protein>
<dbReference type="OrthoDB" id="5834588at2759"/>
<evidence type="ECO:0000256" key="1">
    <source>
        <dbReference type="SAM" id="Coils"/>
    </source>
</evidence>
<evidence type="ECO:0000313" key="3">
    <source>
        <dbReference type="Proteomes" id="UP000050761"/>
    </source>
</evidence>
<gene>
    <name evidence="2" type="ORF">HPBE_LOCUS23650</name>
</gene>
<evidence type="ECO:0000313" key="2">
    <source>
        <dbReference type="EMBL" id="VDP40140.1"/>
    </source>
</evidence>
<organism evidence="3 4">
    <name type="scientific">Heligmosomoides polygyrus</name>
    <name type="common">Parasitic roundworm</name>
    <dbReference type="NCBI Taxonomy" id="6339"/>
    <lineage>
        <taxon>Eukaryota</taxon>
        <taxon>Metazoa</taxon>
        <taxon>Ecdysozoa</taxon>
        <taxon>Nematoda</taxon>
        <taxon>Chromadorea</taxon>
        <taxon>Rhabditida</taxon>
        <taxon>Rhabditina</taxon>
        <taxon>Rhabditomorpha</taxon>
        <taxon>Strongyloidea</taxon>
        <taxon>Heligmosomidae</taxon>
        <taxon>Heligmosomoides</taxon>
    </lineage>
</organism>
<accession>A0A183GLT1</accession>